<evidence type="ECO:0000313" key="2">
    <source>
        <dbReference type="EMBL" id="KFI40637.1"/>
    </source>
</evidence>
<dbReference type="CDD" id="cd00865">
    <property type="entry name" value="PEBP_bact_arch"/>
    <property type="match status" value="1"/>
</dbReference>
<dbReference type="KEGG" id="bact:AB656_05030"/>
<evidence type="ECO:0000256" key="1">
    <source>
        <dbReference type="ARBA" id="ARBA00007120"/>
    </source>
</evidence>
<name>A0A086Z287_9BIFI</name>
<dbReference type="RefSeq" id="WP_033504023.1">
    <property type="nucleotide sequence ID" value="NZ_CP011786.1"/>
</dbReference>
<dbReference type="PATRIC" id="fig|1437605.7.peg.1031"/>
<dbReference type="Proteomes" id="UP000029015">
    <property type="component" value="Unassembled WGS sequence"/>
</dbReference>
<protein>
    <submittedName>
        <fullName evidence="2">Phospholipid-binding protein</fullName>
    </submittedName>
</protein>
<dbReference type="eggNOG" id="COG1881">
    <property type="taxonomic scope" value="Bacteria"/>
</dbReference>
<gene>
    <name evidence="2" type="ORF">BACT_1341</name>
</gene>
<keyword evidence="3" id="KW-1185">Reference proteome</keyword>
<reference evidence="2 3" key="1">
    <citation type="submission" date="2014-03" db="EMBL/GenBank/DDBJ databases">
        <title>Genomics of Bifidobacteria.</title>
        <authorList>
            <person name="Ventura M."/>
            <person name="Milani C."/>
            <person name="Lugli G.A."/>
        </authorList>
    </citation>
    <scope>NUCLEOTIDE SEQUENCE [LARGE SCALE GENOMIC DNA]</scope>
    <source>
        <strain evidence="2 3">DSM 22766</strain>
    </source>
</reference>
<sequence length="189" mass="20485">MRIITDFAVIPNEYAKHAPAEASLEGTPIISFPFRLEGVPEAASFLSWELVDPDSIPVCGFQWIHWSLANLPVERVREQDQTQAPSGAGVAVSIPRDYSRRLPGLVPGVPQGRTSAASKFVGGTNPALTCRYNGPTPPDQTHDYVLRVWASGQPLPGLEDGFWLNALEHAVHANPDVLAVTEAWLPAEA</sequence>
<dbReference type="Gene3D" id="3.90.280.10">
    <property type="entry name" value="PEBP-like"/>
    <property type="match status" value="1"/>
</dbReference>
<dbReference type="InterPro" id="IPR008914">
    <property type="entry name" value="PEBP"/>
</dbReference>
<dbReference type="OrthoDB" id="9797506at2"/>
<dbReference type="EMBL" id="JGYK01000001">
    <property type="protein sequence ID" value="KFI40637.1"/>
    <property type="molecule type" value="Genomic_DNA"/>
</dbReference>
<comment type="similarity">
    <text evidence="1">Belongs to the UPF0098 family.</text>
</comment>
<accession>A0A086Z287</accession>
<evidence type="ECO:0000313" key="3">
    <source>
        <dbReference type="Proteomes" id="UP000029015"/>
    </source>
</evidence>
<proteinExistence type="inferred from homology"/>
<dbReference type="InterPro" id="IPR005247">
    <property type="entry name" value="YbhB_YbcL/LppC-like"/>
</dbReference>
<dbReference type="AlphaFoldDB" id="A0A086Z287"/>
<dbReference type="NCBIfam" id="TIGR00481">
    <property type="entry name" value="YbhB/YbcL family Raf kinase inhibitor-like protein"/>
    <property type="match status" value="1"/>
</dbReference>
<dbReference type="InterPro" id="IPR036610">
    <property type="entry name" value="PEBP-like_sf"/>
</dbReference>
<comment type="caution">
    <text evidence="2">The sequence shown here is derived from an EMBL/GenBank/DDBJ whole genome shotgun (WGS) entry which is preliminary data.</text>
</comment>
<organism evidence="2 3">
    <name type="scientific">Bifidobacterium actinocoloniiforme DSM 22766</name>
    <dbReference type="NCBI Taxonomy" id="1437605"/>
    <lineage>
        <taxon>Bacteria</taxon>
        <taxon>Bacillati</taxon>
        <taxon>Actinomycetota</taxon>
        <taxon>Actinomycetes</taxon>
        <taxon>Bifidobacteriales</taxon>
        <taxon>Bifidobacteriaceae</taxon>
        <taxon>Bifidobacterium</taxon>
    </lineage>
</organism>
<dbReference type="Pfam" id="PF01161">
    <property type="entry name" value="PBP"/>
    <property type="match status" value="1"/>
</dbReference>
<dbReference type="SUPFAM" id="SSF49777">
    <property type="entry name" value="PEBP-like"/>
    <property type="match status" value="1"/>
</dbReference>
<dbReference type="STRING" id="1437605.AB656_05030"/>